<accession>A0A7K1SBJ3</accession>
<dbReference type="AlphaFoldDB" id="A0A7K1SBJ3"/>
<organism evidence="1 2">
    <name type="scientific">Spirosoma arboris</name>
    <dbReference type="NCBI Taxonomy" id="2682092"/>
    <lineage>
        <taxon>Bacteria</taxon>
        <taxon>Pseudomonadati</taxon>
        <taxon>Bacteroidota</taxon>
        <taxon>Cytophagia</taxon>
        <taxon>Cytophagales</taxon>
        <taxon>Cytophagaceae</taxon>
        <taxon>Spirosoma</taxon>
    </lineage>
</organism>
<protein>
    <submittedName>
        <fullName evidence="1">DUF4393 domain-containing protein</fullName>
    </submittedName>
</protein>
<gene>
    <name evidence="1" type="ORF">GO755_14215</name>
</gene>
<evidence type="ECO:0000313" key="2">
    <source>
        <dbReference type="Proteomes" id="UP000436006"/>
    </source>
</evidence>
<name>A0A7K1SBJ3_9BACT</name>
<sequence length="227" mass="26320">MDIHLKKHLERVAKKLDEIPEEKIAVVPKEIAVPLLQKLSYTTNEQVAELYVNLLTSAANENTASNAHPAFVQMVERLSADEAKIIDFIKDIDELNYLHLQVDYGPPKFKQAYLLKYVSELDELNLDFPKNITAYLSNLVSMGILIDIKINYLKHQQYVFNKLREKYKLKFEESEIELKRTHPNSSLVWIQSYFEVTPFGYLFICACTGAIYSEIRVIIDNDDFILD</sequence>
<dbReference type="EMBL" id="WPIN01000005">
    <property type="protein sequence ID" value="MVM31193.1"/>
    <property type="molecule type" value="Genomic_DNA"/>
</dbReference>
<dbReference type="Gene3D" id="3.30.110.190">
    <property type="match status" value="1"/>
</dbReference>
<evidence type="ECO:0000313" key="1">
    <source>
        <dbReference type="EMBL" id="MVM31193.1"/>
    </source>
</evidence>
<dbReference type="Proteomes" id="UP000436006">
    <property type="component" value="Unassembled WGS sequence"/>
</dbReference>
<dbReference type="InterPro" id="IPR025506">
    <property type="entry name" value="Abi_alpha"/>
</dbReference>
<reference evidence="1 2" key="1">
    <citation type="submission" date="2019-12" db="EMBL/GenBank/DDBJ databases">
        <title>Spirosoma sp. HMF4905 genome sequencing and assembly.</title>
        <authorList>
            <person name="Kang H."/>
            <person name="Cha I."/>
            <person name="Kim H."/>
            <person name="Joh K."/>
        </authorList>
    </citation>
    <scope>NUCLEOTIDE SEQUENCE [LARGE SCALE GENOMIC DNA]</scope>
    <source>
        <strain evidence="1 2">HMF4905</strain>
    </source>
</reference>
<comment type="caution">
    <text evidence="1">The sequence shown here is derived from an EMBL/GenBank/DDBJ whole genome shotgun (WGS) entry which is preliminary data.</text>
</comment>
<keyword evidence="2" id="KW-1185">Reference proteome</keyword>
<dbReference type="Pfam" id="PF14337">
    <property type="entry name" value="Abi_alpha"/>
    <property type="match status" value="1"/>
</dbReference>
<proteinExistence type="predicted"/>